<dbReference type="GO" id="GO:0016740">
    <property type="term" value="F:transferase activity"/>
    <property type="evidence" value="ECO:0007669"/>
    <property type="project" value="UniProtKB-KW"/>
</dbReference>
<feature type="transmembrane region" description="Helical" evidence="1">
    <location>
        <begin position="83"/>
        <end position="103"/>
    </location>
</feature>
<keyword evidence="2" id="KW-0808">Transferase</keyword>
<dbReference type="RefSeq" id="WP_115551445.1">
    <property type="nucleotide sequence ID" value="NZ_CAOPYK010000005.1"/>
</dbReference>
<keyword evidence="1" id="KW-0472">Membrane</keyword>
<protein>
    <submittedName>
        <fullName evidence="2">Aryl sulfotransferase</fullName>
    </submittedName>
</protein>
<name>A0A3D8IE69_9HELI</name>
<dbReference type="Proteomes" id="UP000256650">
    <property type="component" value="Unassembled WGS sequence"/>
</dbReference>
<comment type="caution">
    <text evidence="2">The sequence shown here is derived from an EMBL/GenBank/DDBJ whole genome shotgun (WGS) entry which is preliminary data.</text>
</comment>
<organism evidence="2 3">
    <name type="scientific">Helicobacter ganmani</name>
    <dbReference type="NCBI Taxonomy" id="60246"/>
    <lineage>
        <taxon>Bacteria</taxon>
        <taxon>Pseudomonadati</taxon>
        <taxon>Campylobacterota</taxon>
        <taxon>Epsilonproteobacteria</taxon>
        <taxon>Campylobacterales</taxon>
        <taxon>Helicobacteraceae</taxon>
        <taxon>Helicobacter</taxon>
    </lineage>
</organism>
<keyword evidence="1" id="KW-1133">Transmembrane helix</keyword>
<sequence length="104" mass="11769">MKAKIGLIVSFSLGVLASICCLPALLFLLFGFSFGIAGVEFLAPYRLILSVLSCLCFVLYFYFGILKCDCAKTCKRKKSVSGFFWLLVLFCILFYPEILGWFYE</sequence>
<dbReference type="AlphaFoldDB" id="A0A3D8IE69"/>
<proteinExistence type="predicted"/>
<dbReference type="GeneID" id="82535577"/>
<reference evidence="2 3" key="1">
    <citation type="submission" date="2018-04" db="EMBL/GenBank/DDBJ databases">
        <title>Novel Campyloabacter and Helicobacter Species and Strains.</title>
        <authorList>
            <person name="Mannion A.J."/>
            <person name="Shen Z."/>
            <person name="Fox J.G."/>
        </authorList>
    </citation>
    <scope>NUCLEOTIDE SEQUENCE [LARGE SCALE GENOMIC DNA]</scope>
    <source>
        <strain evidence="2 3">MIT 99-5101</strain>
    </source>
</reference>
<evidence type="ECO:0000313" key="3">
    <source>
        <dbReference type="Proteomes" id="UP000256650"/>
    </source>
</evidence>
<keyword evidence="3" id="KW-1185">Reference proteome</keyword>
<evidence type="ECO:0000313" key="2">
    <source>
        <dbReference type="EMBL" id="RDU63418.1"/>
    </source>
</evidence>
<gene>
    <name evidence="2" type="ORF">CQA43_04665</name>
</gene>
<evidence type="ECO:0000256" key="1">
    <source>
        <dbReference type="SAM" id="Phobius"/>
    </source>
</evidence>
<keyword evidence="1" id="KW-0812">Transmembrane</keyword>
<accession>A0A3D8IE69</accession>
<dbReference type="EMBL" id="NXLS01000003">
    <property type="protein sequence ID" value="RDU63418.1"/>
    <property type="molecule type" value="Genomic_DNA"/>
</dbReference>
<feature type="transmembrane region" description="Helical" evidence="1">
    <location>
        <begin position="7"/>
        <end position="37"/>
    </location>
</feature>
<feature type="transmembrane region" description="Helical" evidence="1">
    <location>
        <begin position="43"/>
        <end position="63"/>
    </location>
</feature>